<feature type="compositionally biased region" description="Gly residues" evidence="7">
    <location>
        <begin position="480"/>
        <end position="490"/>
    </location>
</feature>
<dbReference type="InterPro" id="IPR001915">
    <property type="entry name" value="Peptidase_M48"/>
</dbReference>
<evidence type="ECO:0000256" key="5">
    <source>
        <dbReference type="ARBA" id="ARBA00022833"/>
    </source>
</evidence>
<keyword evidence="6 10" id="KW-0482">Metalloprotease</keyword>
<feature type="transmembrane region" description="Helical" evidence="8">
    <location>
        <begin position="207"/>
        <end position="226"/>
    </location>
</feature>
<evidence type="ECO:0000256" key="3">
    <source>
        <dbReference type="ARBA" id="ARBA00022723"/>
    </source>
</evidence>
<organism evidence="10">
    <name type="scientific">Streptomyces sp. NBC_01393</name>
    <dbReference type="NCBI Taxonomy" id="2903851"/>
    <lineage>
        <taxon>Bacteria</taxon>
        <taxon>Bacillati</taxon>
        <taxon>Actinomycetota</taxon>
        <taxon>Actinomycetes</taxon>
        <taxon>Kitasatosporales</taxon>
        <taxon>Streptomycetaceae</taxon>
        <taxon>Streptomyces</taxon>
    </lineage>
</organism>
<dbReference type="Pfam" id="PF01435">
    <property type="entry name" value="Peptidase_M48"/>
    <property type="match status" value="1"/>
</dbReference>
<feature type="transmembrane region" description="Helical" evidence="8">
    <location>
        <begin position="320"/>
        <end position="344"/>
    </location>
</feature>
<evidence type="ECO:0000256" key="2">
    <source>
        <dbReference type="ARBA" id="ARBA00022670"/>
    </source>
</evidence>
<evidence type="ECO:0000256" key="7">
    <source>
        <dbReference type="SAM" id="MobiDB-lite"/>
    </source>
</evidence>
<keyword evidence="8" id="KW-1133">Transmembrane helix</keyword>
<evidence type="ECO:0000313" key="10">
    <source>
        <dbReference type="EMBL" id="WTZ13588.1"/>
    </source>
</evidence>
<feature type="compositionally biased region" description="Basic and acidic residues" evidence="7">
    <location>
        <begin position="388"/>
        <end position="402"/>
    </location>
</feature>
<dbReference type="GO" id="GO:0006508">
    <property type="term" value="P:proteolysis"/>
    <property type="evidence" value="ECO:0007669"/>
    <property type="project" value="UniProtKB-KW"/>
</dbReference>
<evidence type="ECO:0000259" key="9">
    <source>
        <dbReference type="Pfam" id="PF01435"/>
    </source>
</evidence>
<keyword evidence="8" id="KW-0812">Transmembrane</keyword>
<keyword evidence="3" id="KW-0479">Metal-binding</keyword>
<dbReference type="AlphaFoldDB" id="A0AAU3IB21"/>
<protein>
    <submittedName>
        <fullName evidence="10">M48 family metalloprotease</fullName>
        <ecNumber evidence="10">3.4.24.-</ecNumber>
    </submittedName>
</protein>
<feature type="transmembrane region" description="Helical" evidence="8">
    <location>
        <begin position="55"/>
        <end position="80"/>
    </location>
</feature>
<feature type="compositionally biased region" description="Low complexity" evidence="7">
    <location>
        <begin position="517"/>
        <end position="527"/>
    </location>
</feature>
<feature type="compositionally biased region" description="Low complexity" evidence="7">
    <location>
        <begin position="403"/>
        <end position="423"/>
    </location>
</feature>
<feature type="domain" description="Peptidase M48" evidence="9">
    <location>
        <begin position="156"/>
        <end position="303"/>
    </location>
</feature>
<dbReference type="EC" id="3.4.24.-" evidence="10"/>
<dbReference type="GO" id="GO:0046872">
    <property type="term" value="F:metal ion binding"/>
    <property type="evidence" value="ECO:0007669"/>
    <property type="project" value="UniProtKB-KW"/>
</dbReference>
<feature type="transmembrane region" description="Helical" evidence="8">
    <location>
        <begin position="364"/>
        <end position="382"/>
    </location>
</feature>
<evidence type="ECO:0000256" key="8">
    <source>
        <dbReference type="SAM" id="Phobius"/>
    </source>
</evidence>
<reference evidence="10" key="1">
    <citation type="submission" date="2022-10" db="EMBL/GenBank/DDBJ databases">
        <title>The complete genomes of actinobacterial strains from the NBC collection.</title>
        <authorList>
            <person name="Joergensen T.S."/>
            <person name="Alvarez Arevalo M."/>
            <person name="Sterndorff E.B."/>
            <person name="Faurdal D."/>
            <person name="Vuksanovic O."/>
            <person name="Mourched A.-S."/>
            <person name="Charusanti P."/>
            <person name="Shaw S."/>
            <person name="Blin K."/>
            <person name="Weber T."/>
        </authorList>
    </citation>
    <scope>NUCLEOTIDE SEQUENCE</scope>
    <source>
        <strain evidence="10">NBC_01393</strain>
    </source>
</reference>
<feature type="transmembrane region" description="Helical" evidence="8">
    <location>
        <begin position="434"/>
        <end position="456"/>
    </location>
</feature>
<accession>A0AAU3IB21</accession>
<keyword evidence="5" id="KW-0862">Zinc</keyword>
<evidence type="ECO:0000256" key="4">
    <source>
        <dbReference type="ARBA" id="ARBA00022801"/>
    </source>
</evidence>
<keyword evidence="4 10" id="KW-0378">Hydrolase</keyword>
<feature type="region of interest" description="Disordered" evidence="7">
    <location>
        <begin position="465"/>
        <end position="490"/>
    </location>
</feature>
<keyword evidence="2" id="KW-0645">Protease</keyword>
<proteinExistence type="predicted"/>
<sequence>MTKPPPLGLARSWGPPPWLWLTLALFLAQLPALIGHALGVGTGLGRFGEAGRGRFVTAVLSLVQLLPQFFLLAAVLALLAPRARCRRVERRYGLLAPDDPLMAPPVAAPGSRDGIAEPHFAIAMTEFVHTHAPGTRLRLSTLDGLSARVYPGGRRTTRIGVFAPLVHLWHTDIEAARAVLLHELGHLRRGEQHVTGLGSPLTALVRVWPYVLAGFVVLPVTLLFVTGNATAVLTLAEVVLVLQSVPKVLLLVVAALWSAELGADRFAARAAGADTVVRALRSLAKGDHGGLARLYHPPVRMRVWCVSRAETTRGRLLSTLLWPLALLAQLLLTTLGAFPAYVLLGASGDRAARQVLALAHESLAGHPAWWATLAVALVWPPATRARRARGDRSATARSERARPAPARPVSARPSSARPATVSPALVGPVPARSAVVYAAAVLLPAVLLLVGLLPLASRPAGGVFADDPAGPTAPATRVPGAGGTGTGGGAGAGAGAENGVGAGTGAGAGSGTGAGVGATTTACPSRAAPRDPSRPTGLPTFTPGKPSSSGGDPDHARGPRTFLTLGVTSADPLSGTRSQAQEVADRLRGARWTLRDDGTLAADLAEVPVLRTTSVDATTRLLTGKRTRRTDVSATTTWMEARLVTGAGPTVRLDLIRAATGATRAVVDCREFTSTSTTAQRLSLTLGNDEKSRPSERPR</sequence>
<dbReference type="GO" id="GO:0004222">
    <property type="term" value="F:metalloendopeptidase activity"/>
    <property type="evidence" value="ECO:0007669"/>
    <property type="project" value="InterPro"/>
</dbReference>
<keyword evidence="8" id="KW-0472">Membrane</keyword>
<feature type="region of interest" description="Disordered" evidence="7">
    <location>
        <begin position="512"/>
        <end position="561"/>
    </location>
</feature>
<name>A0AAU3IB21_9ACTN</name>
<feature type="transmembrane region" description="Helical" evidence="8">
    <location>
        <begin position="238"/>
        <end position="259"/>
    </location>
</feature>
<dbReference type="EMBL" id="CP109546">
    <property type="protein sequence ID" value="WTZ13588.1"/>
    <property type="molecule type" value="Genomic_DNA"/>
</dbReference>
<comment type="cofactor">
    <cofactor evidence="1">
        <name>Zn(2+)</name>
        <dbReference type="ChEBI" id="CHEBI:29105"/>
    </cofactor>
</comment>
<gene>
    <name evidence="10" type="ORF">OG699_39810</name>
</gene>
<evidence type="ECO:0000256" key="1">
    <source>
        <dbReference type="ARBA" id="ARBA00001947"/>
    </source>
</evidence>
<feature type="region of interest" description="Disordered" evidence="7">
    <location>
        <begin position="388"/>
        <end position="423"/>
    </location>
</feature>
<evidence type="ECO:0000256" key="6">
    <source>
        <dbReference type="ARBA" id="ARBA00023049"/>
    </source>
</evidence>
<feature type="compositionally biased region" description="Low complexity" evidence="7">
    <location>
        <begin position="465"/>
        <end position="479"/>
    </location>
</feature>